<evidence type="ECO:0000313" key="9">
    <source>
        <dbReference type="Proteomes" id="UP000566819"/>
    </source>
</evidence>
<protein>
    <recommendedName>
        <fullName evidence="7">TauD/TfdA-like domain-containing protein</fullName>
    </recommendedName>
</protein>
<keyword evidence="4" id="KW-0223">Dioxygenase</keyword>
<name>A0A8H4VZK1_9HELO</name>
<evidence type="ECO:0000256" key="2">
    <source>
        <dbReference type="ARBA" id="ARBA00005896"/>
    </source>
</evidence>
<dbReference type="InterPro" id="IPR042098">
    <property type="entry name" value="TauD-like_sf"/>
</dbReference>
<gene>
    <name evidence="8" type="ORF">G7Y89_g9913</name>
</gene>
<reference evidence="8 9" key="1">
    <citation type="submission" date="2020-03" db="EMBL/GenBank/DDBJ databases">
        <title>Draft Genome Sequence of Cudoniella acicularis.</title>
        <authorList>
            <person name="Buettner E."/>
            <person name="Kellner H."/>
        </authorList>
    </citation>
    <scope>NUCLEOTIDE SEQUENCE [LARGE SCALE GENOMIC DNA]</scope>
    <source>
        <strain evidence="8 9">DSM 108380</strain>
    </source>
</reference>
<dbReference type="Gene3D" id="3.60.130.10">
    <property type="entry name" value="Clavaminate synthase-like"/>
    <property type="match status" value="1"/>
</dbReference>
<dbReference type="InterPro" id="IPR003819">
    <property type="entry name" value="TauD/TfdA-like"/>
</dbReference>
<evidence type="ECO:0000259" key="7">
    <source>
        <dbReference type="Pfam" id="PF02668"/>
    </source>
</evidence>
<keyword evidence="5" id="KW-0560">Oxidoreductase</keyword>
<dbReference type="GO" id="GO:0005737">
    <property type="term" value="C:cytoplasm"/>
    <property type="evidence" value="ECO:0007669"/>
    <property type="project" value="TreeGrafter"/>
</dbReference>
<dbReference type="PANTHER" id="PTHR30468">
    <property type="entry name" value="ALPHA-KETOGLUTARATE-DEPENDENT SULFONATE DIOXYGENASE"/>
    <property type="match status" value="1"/>
</dbReference>
<keyword evidence="6" id="KW-0408">Iron</keyword>
<dbReference type="Pfam" id="PF02668">
    <property type="entry name" value="TauD"/>
    <property type="match status" value="1"/>
</dbReference>
<dbReference type="OrthoDB" id="10257314at2759"/>
<comment type="caution">
    <text evidence="8">The sequence shown here is derived from an EMBL/GenBank/DDBJ whole genome shotgun (WGS) entry which is preliminary data.</text>
</comment>
<dbReference type="GO" id="GO:0016706">
    <property type="term" value="F:2-oxoglutarate-dependent dioxygenase activity"/>
    <property type="evidence" value="ECO:0007669"/>
    <property type="project" value="TreeGrafter"/>
</dbReference>
<evidence type="ECO:0000256" key="4">
    <source>
        <dbReference type="ARBA" id="ARBA00022964"/>
    </source>
</evidence>
<sequence>MPSTIQTTEVSAKSGPLFPDYVPHYDPLEKIEMVGAFEHVDPGHRADPLKPYLLGGAKKVVDLSPHVGTELHGVQLTELTPEALDELALLTAERGCVVFRDQHEFLNSGFEAQKKIAGHFGPLHVHGWMPHPEKGPAEFVIVYDSKDDLRLRRFWARKNPIQFHVDQSPEAQPPGMTFFAVLESPPGVGGDTIFASTHRAFMKLSPKFRARLEGLKAVHTTASQLSREVSDNKDKSVVRRPVTTSVHPVVTVHPVTGQKNLFVNSSYAKSIVGFDDEESEYLLKFLFKHISSGHDFSCRVRYEPGTVVIWDQRSCQHSQTLDYPAGNRRHAFRLTSLANVPIPSRVDEDDDGCHLEEDREMLGLC</sequence>
<dbReference type="InterPro" id="IPR051323">
    <property type="entry name" value="AtsK-like"/>
</dbReference>
<dbReference type="AlphaFoldDB" id="A0A8H4VZK1"/>
<dbReference type="GO" id="GO:0046872">
    <property type="term" value="F:metal ion binding"/>
    <property type="evidence" value="ECO:0007669"/>
    <property type="project" value="UniProtKB-KW"/>
</dbReference>
<comment type="cofactor">
    <cofactor evidence="1">
        <name>Fe(2+)</name>
        <dbReference type="ChEBI" id="CHEBI:29033"/>
    </cofactor>
</comment>
<dbReference type="SUPFAM" id="SSF51197">
    <property type="entry name" value="Clavaminate synthase-like"/>
    <property type="match status" value="1"/>
</dbReference>
<dbReference type="PANTHER" id="PTHR30468:SF1">
    <property type="entry name" value="ALPHA-KETOGLUTARATE-DEPENDENT SULFONATE DIOXYGENASE"/>
    <property type="match status" value="1"/>
</dbReference>
<dbReference type="Proteomes" id="UP000566819">
    <property type="component" value="Unassembled WGS sequence"/>
</dbReference>
<keyword evidence="9" id="KW-1185">Reference proteome</keyword>
<proteinExistence type="inferred from homology"/>
<comment type="similarity">
    <text evidence="2">Belongs to the TfdA dioxygenase family.</text>
</comment>
<evidence type="ECO:0000256" key="6">
    <source>
        <dbReference type="ARBA" id="ARBA00023004"/>
    </source>
</evidence>
<feature type="domain" description="TauD/TfdA-like" evidence="7">
    <location>
        <begin position="61"/>
        <end position="335"/>
    </location>
</feature>
<organism evidence="8 9">
    <name type="scientific">Cudoniella acicularis</name>
    <dbReference type="NCBI Taxonomy" id="354080"/>
    <lineage>
        <taxon>Eukaryota</taxon>
        <taxon>Fungi</taxon>
        <taxon>Dikarya</taxon>
        <taxon>Ascomycota</taxon>
        <taxon>Pezizomycotina</taxon>
        <taxon>Leotiomycetes</taxon>
        <taxon>Helotiales</taxon>
        <taxon>Tricladiaceae</taxon>
        <taxon>Cudoniella</taxon>
    </lineage>
</organism>
<evidence type="ECO:0000256" key="1">
    <source>
        <dbReference type="ARBA" id="ARBA00001954"/>
    </source>
</evidence>
<accession>A0A8H4VZK1</accession>
<evidence type="ECO:0000313" key="8">
    <source>
        <dbReference type="EMBL" id="KAF4628241.1"/>
    </source>
</evidence>
<dbReference type="EMBL" id="JAAMPI010000840">
    <property type="protein sequence ID" value="KAF4628241.1"/>
    <property type="molecule type" value="Genomic_DNA"/>
</dbReference>
<evidence type="ECO:0000256" key="3">
    <source>
        <dbReference type="ARBA" id="ARBA00022723"/>
    </source>
</evidence>
<evidence type="ECO:0000256" key="5">
    <source>
        <dbReference type="ARBA" id="ARBA00023002"/>
    </source>
</evidence>
<keyword evidence="3" id="KW-0479">Metal-binding</keyword>